<keyword evidence="1" id="KW-0812">Transmembrane</keyword>
<dbReference type="InterPro" id="IPR036770">
    <property type="entry name" value="Ankyrin_rpt-contain_sf"/>
</dbReference>
<gene>
    <name evidence="3" type="ORF">CTI12_AA064890</name>
</gene>
<name>A0A2U1PII6_ARTAN</name>
<organism evidence="3 4">
    <name type="scientific">Artemisia annua</name>
    <name type="common">Sweet wormwood</name>
    <dbReference type="NCBI Taxonomy" id="35608"/>
    <lineage>
        <taxon>Eukaryota</taxon>
        <taxon>Viridiplantae</taxon>
        <taxon>Streptophyta</taxon>
        <taxon>Embryophyta</taxon>
        <taxon>Tracheophyta</taxon>
        <taxon>Spermatophyta</taxon>
        <taxon>Magnoliopsida</taxon>
        <taxon>eudicotyledons</taxon>
        <taxon>Gunneridae</taxon>
        <taxon>Pentapetalae</taxon>
        <taxon>asterids</taxon>
        <taxon>campanulids</taxon>
        <taxon>Asterales</taxon>
        <taxon>Asteraceae</taxon>
        <taxon>Asteroideae</taxon>
        <taxon>Anthemideae</taxon>
        <taxon>Artemisiinae</taxon>
        <taxon>Artemisia</taxon>
    </lineage>
</organism>
<keyword evidence="4" id="KW-1185">Reference proteome</keyword>
<feature type="transmembrane region" description="Helical" evidence="1">
    <location>
        <begin position="70"/>
        <end position="89"/>
    </location>
</feature>
<dbReference type="AlphaFoldDB" id="A0A2U1PII6"/>
<evidence type="ECO:0000259" key="2">
    <source>
        <dbReference type="Pfam" id="PF13962"/>
    </source>
</evidence>
<feature type="domain" description="PGG" evidence="2">
    <location>
        <begin position="424"/>
        <end position="535"/>
    </location>
</feature>
<dbReference type="Pfam" id="PF13962">
    <property type="entry name" value="PGG"/>
    <property type="match status" value="1"/>
</dbReference>
<evidence type="ECO:0000256" key="1">
    <source>
        <dbReference type="SAM" id="Phobius"/>
    </source>
</evidence>
<accession>A0A2U1PII6</accession>
<protein>
    <submittedName>
        <fullName evidence="3">Ankyrin repeat-containing domain, PGG domain protein</fullName>
    </submittedName>
</protein>
<feature type="transmembrane region" description="Helical" evidence="1">
    <location>
        <begin position="470"/>
        <end position="494"/>
    </location>
</feature>
<dbReference type="InterPro" id="IPR026961">
    <property type="entry name" value="PGG_dom"/>
</dbReference>
<reference evidence="3 4" key="1">
    <citation type="journal article" date="2018" name="Mol. Plant">
        <title>The genome of Artemisia annua provides insight into the evolution of Asteraceae family and artemisinin biosynthesis.</title>
        <authorList>
            <person name="Shen Q."/>
            <person name="Zhang L."/>
            <person name="Liao Z."/>
            <person name="Wang S."/>
            <person name="Yan T."/>
            <person name="Shi P."/>
            <person name="Liu M."/>
            <person name="Fu X."/>
            <person name="Pan Q."/>
            <person name="Wang Y."/>
            <person name="Lv Z."/>
            <person name="Lu X."/>
            <person name="Zhang F."/>
            <person name="Jiang W."/>
            <person name="Ma Y."/>
            <person name="Chen M."/>
            <person name="Hao X."/>
            <person name="Li L."/>
            <person name="Tang Y."/>
            <person name="Lv G."/>
            <person name="Zhou Y."/>
            <person name="Sun X."/>
            <person name="Brodelius P.E."/>
            <person name="Rose J.K.C."/>
            <person name="Tang K."/>
        </authorList>
    </citation>
    <scope>NUCLEOTIDE SEQUENCE [LARGE SCALE GENOMIC DNA]</scope>
    <source>
        <strain evidence="4">cv. Huhao1</strain>
        <tissue evidence="3">Leaf</tissue>
    </source>
</reference>
<dbReference type="OrthoDB" id="1652385at2759"/>
<dbReference type="PANTHER" id="PTHR24177">
    <property type="entry name" value="CASKIN"/>
    <property type="match status" value="1"/>
</dbReference>
<feature type="transmembrane region" description="Helical" evidence="1">
    <location>
        <begin position="515"/>
        <end position="536"/>
    </location>
</feature>
<comment type="caution">
    <text evidence="3">The sequence shown here is derived from an EMBL/GenBank/DDBJ whole genome shotgun (WGS) entry which is preliminary data.</text>
</comment>
<dbReference type="Proteomes" id="UP000245207">
    <property type="component" value="Unassembled WGS sequence"/>
</dbReference>
<evidence type="ECO:0000313" key="4">
    <source>
        <dbReference type="Proteomes" id="UP000245207"/>
    </source>
</evidence>
<feature type="transmembrane region" description="Helical" evidence="1">
    <location>
        <begin position="542"/>
        <end position="562"/>
    </location>
</feature>
<sequence length="595" mass="68288">MWMDNFFVIGSHIYVTMWMDRRCMTLVLSMTHVYIALRILEKHKSLASNGSILGVLACRPDAFKGKKYNFIWRFIVWVFALCGCNVGAYEKESEALQLLKVIWKDIAKYRKEDIDFILRGPSDPVKQDDKSGFGKVIQVVQLQNLVSEHVSKMKDETEKIMRVLPASIDQDMKMSKVDQSLQLQQLISKQLEKMHVETQSITKEGTTQVIELQKVISDYLLNMHVETQNIIRGPSASGQEDQALRLQNLISNYTPMLLVNTQRIINKWPAVQSSKSTYSSRMLFVAAAMGNTKFLVELIRQYPDLIWKVNDNGLSIFHIAVKHRHEGIYNLLYEIGAMKNLITPLRDENENNMLHLVGKTVNRKQLQNVSGGALELQQELLWFQEVESMIPPSFRERRNRDGLTPHELFTKEHKDMVTQGEIRVKEIASQCMVVAALVATMVFAAAFTVPGGYDQNNGIPIFYSKTTFKVFVVADAISLFSSSASILYMFLSVFTSRYAERDFLESVPRKLMIGMSYLFLSMTTMIIAFSVSFFVLYQKGLLWIPILISGFALIPFGIYVKAQYFLFIDMIRSTYLSKNIFKSKKPVLYYKNPRV</sequence>
<dbReference type="Gene3D" id="1.25.40.20">
    <property type="entry name" value="Ankyrin repeat-containing domain"/>
    <property type="match status" value="1"/>
</dbReference>
<dbReference type="STRING" id="35608.A0A2U1PII6"/>
<proteinExistence type="predicted"/>
<feature type="transmembrane region" description="Helical" evidence="1">
    <location>
        <begin position="431"/>
        <end position="450"/>
    </location>
</feature>
<keyword evidence="1" id="KW-1133">Transmembrane helix</keyword>
<feature type="transmembrane region" description="Helical" evidence="1">
    <location>
        <begin position="23"/>
        <end position="40"/>
    </location>
</feature>
<dbReference type="PANTHER" id="PTHR24177:SF472">
    <property type="entry name" value="PGG DOMAIN-CONTAINING PROTEIN"/>
    <property type="match status" value="1"/>
</dbReference>
<dbReference type="EMBL" id="PKPP01001106">
    <property type="protein sequence ID" value="PWA85568.1"/>
    <property type="molecule type" value="Genomic_DNA"/>
</dbReference>
<keyword evidence="1" id="KW-0472">Membrane</keyword>
<dbReference type="SUPFAM" id="SSF48403">
    <property type="entry name" value="Ankyrin repeat"/>
    <property type="match status" value="1"/>
</dbReference>
<dbReference type="GO" id="GO:0016020">
    <property type="term" value="C:membrane"/>
    <property type="evidence" value="ECO:0007669"/>
    <property type="project" value="TreeGrafter"/>
</dbReference>
<evidence type="ECO:0000313" key="3">
    <source>
        <dbReference type="EMBL" id="PWA85568.1"/>
    </source>
</evidence>